<feature type="domain" description="Glutamine amidotransferase" evidence="1">
    <location>
        <begin position="104"/>
        <end position="196"/>
    </location>
</feature>
<organism evidence="2 3">
    <name type="scientific">Brevibacterium yomogidense</name>
    <dbReference type="NCBI Taxonomy" id="946573"/>
    <lineage>
        <taxon>Bacteria</taxon>
        <taxon>Bacillati</taxon>
        <taxon>Actinomycetota</taxon>
        <taxon>Actinomycetes</taxon>
        <taxon>Micrococcales</taxon>
        <taxon>Brevibacteriaceae</taxon>
        <taxon>Brevibacterium</taxon>
    </lineage>
</organism>
<dbReference type="Proteomes" id="UP000196581">
    <property type="component" value="Unassembled WGS sequence"/>
</dbReference>
<reference evidence="3" key="1">
    <citation type="submission" date="2017-02" db="EMBL/GenBank/DDBJ databases">
        <authorList>
            <person name="Dridi B."/>
        </authorList>
    </citation>
    <scope>NUCLEOTIDE SEQUENCE [LARGE SCALE GENOMIC DNA]</scope>
    <source>
        <strain evidence="3">B Co 03.10</strain>
    </source>
</reference>
<sequence>MTVRIIVIEHEDGTDARRFGRWLEAAGATLDVRRPYREAKSCGAVERDAALAHLPTLEELREPGVGLVVLGGQDGPMDDERNPWFPAVRELLLASVAGEFTSVNICLGGEMLAEALGRPVVQREVPQVGLMTGHLRAEAADDPLFSRVPAEFPVVLWHGLQMELPDGATHLVDGTDAPIQAFRVGSAWGTQFHFEADAALLRGWAKDGSSLPGGLTVDEVVAPVADAEPALQEAMDPIARAYVELLAAER</sequence>
<dbReference type="PANTHER" id="PTHR42695:SF5">
    <property type="entry name" value="GLUTAMINE AMIDOTRANSFERASE YLR126C-RELATED"/>
    <property type="match status" value="1"/>
</dbReference>
<gene>
    <name evidence="2" type="ORF">FM105_01480</name>
</gene>
<dbReference type="Pfam" id="PF00117">
    <property type="entry name" value="GATase"/>
    <property type="match status" value="1"/>
</dbReference>
<dbReference type="InterPro" id="IPR029062">
    <property type="entry name" value="Class_I_gatase-like"/>
</dbReference>
<dbReference type="EMBL" id="FWFF01000001">
    <property type="protein sequence ID" value="SLM89531.1"/>
    <property type="molecule type" value="Genomic_DNA"/>
</dbReference>
<dbReference type="RefSeq" id="WP_087003577.1">
    <property type="nucleotide sequence ID" value="NZ_FWFF01000001.1"/>
</dbReference>
<dbReference type="EC" id="6.3.5.2" evidence="2"/>
<dbReference type="CDD" id="cd01741">
    <property type="entry name" value="GATase1_1"/>
    <property type="match status" value="1"/>
</dbReference>
<name>A0A1X6WVY5_9MICO</name>
<dbReference type="GO" id="GO:0005829">
    <property type="term" value="C:cytosol"/>
    <property type="evidence" value="ECO:0007669"/>
    <property type="project" value="TreeGrafter"/>
</dbReference>
<dbReference type="InterPro" id="IPR017926">
    <property type="entry name" value="GATASE"/>
</dbReference>
<protein>
    <submittedName>
        <fullName evidence="2">GMP synthase</fullName>
        <ecNumber evidence="2">6.3.5.2</ecNumber>
    </submittedName>
</protein>
<evidence type="ECO:0000313" key="3">
    <source>
        <dbReference type="Proteomes" id="UP000196581"/>
    </source>
</evidence>
<dbReference type="AlphaFoldDB" id="A0A1X6WVY5"/>
<proteinExistence type="predicted"/>
<evidence type="ECO:0000313" key="2">
    <source>
        <dbReference type="EMBL" id="SLM89531.1"/>
    </source>
</evidence>
<keyword evidence="2" id="KW-0436">Ligase</keyword>
<keyword evidence="3" id="KW-1185">Reference proteome</keyword>
<accession>A0A1X6WVY5</accession>
<dbReference type="PANTHER" id="PTHR42695">
    <property type="entry name" value="GLUTAMINE AMIDOTRANSFERASE YLR126C-RELATED"/>
    <property type="match status" value="1"/>
</dbReference>
<dbReference type="SUPFAM" id="SSF52317">
    <property type="entry name" value="Class I glutamine amidotransferase-like"/>
    <property type="match status" value="1"/>
</dbReference>
<evidence type="ECO:0000259" key="1">
    <source>
        <dbReference type="Pfam" id="PF00117"/>
    </source>
</evidence>
<dbReference type="GO" id="GO:0003922">
    <property type="term" value="F:GMP synthase (glutamine-hydrolyzing) activity"/>
    <property type="evidence" value="ECO:0007669"/>
    <property type="project" value="UniProtKB-EC"/>
</dbReference>
<dbReference type="Gene3D" id="3.40.50.880">
    <property type="match status" value="1"/>
</dbReference>
<dbReference type="InterPro" id="IPR044992">
    <property type="entry name" value="ChyE-like"/>
</dbReference>